<dbReference type="InterPro" id="IPR046634">
    <property type="entry name" value="DUF6746"/>
</dbReference>
<evidence type="ECO:0000313" key="1">
    <source>
        <dbReference type="EMBL" id="MBA9023436.1"/>
    </source>
</evidence>
<dbReference type="RefSeq" id="WP_182575671.1">
    <property type="nucleotide sequence ID" value="NZ_JACJHY010000034.1"/>
</dbReference>
<proteinExistence type="predicted"/>
<dbReference type="Proteomes" id="UP000587524">
    <property type="component" value="Unassembled WGS sequence"/>
</dbReference>
<evidence type="ECO:0000313" key="2">
    <source>
        <dbReference type="Proteomes" id="UP000587524"/>
    </source>
</evidence>
<name>A0ABR6CFD5_9HYPH</name>
<dbReference type="Pfam" id="PF20531">
    <property type="entry name" value="DUF6746"/>
    <property type="match status" value="1"/>
</dbReference>
<comment type="caution">
    <text evidence="1">The sequence shown here is derived from an EMBL/GenBank/DDBJ whole genome shotgun (WGS) entry which is preliminary data.</text>
</comment>
<gene>
    <name evidence="1" type="ORF">HNQ97_005461</name>
</gene>
<protein>
    <submittedName>
        <fullName evidence="1">Uncharacterized protein</fullName>
    </submittedName>
</protein>
<organism evidence="1 2">
    <name type="scientific">Aminobacter ciceronei</name>
    <dbReference type="NCBI Taxonomy" id="150723"/>
    <lineage>
        <taxon>Bacteria</taxon>
        <taxon>Pseudomonadati</taxon>
        <taxon>Pseudomonadota</taxon>
        <taxon>Alphaproteobacteria</taxon>
        <taxon>Hyphomicrobiales</taxon>
        <taxon>Phyllobacteriaceae</taxon>
        <taxon>Aminobacter</taxon>
    </lineage>
</organism>
<sequence length="145" mass="15313">MTAWVQKLTLGSGISAAILLAAAVGLPTAGTMGQPAKHHAVEIPRTVEEASAMMRRALSKVEQALATDDYASIHKASYELEAAASRIAGRPNDQSETLVHTVEILHRASEATDREVLQATFPQLKEAVARAALLPRPAPVGKGGR</sequence>
<keyword evidence="2" id="KW-1185">Reference proteome</keyword>
<accession>A0ABR6CFD5</accession>
<dbReference type="EMBL" id="JACJHZ010000034">
    <property type="protein sequence ID" value="MBA9023436.1"/>
    <property type="molecule type" value="Genomic_DNA"/>
</dbReference>
<reference evidence="1 2" key="1">
    <citation type="submission" date="2020-08" db="EMBL/GenBank/DDBJ databases">
        <title>Genomic Encyclopedia of Type Strains, Phase IV (KMG-IV): sequencing the most valuable type-strain genomes for metagenomic binning, comparative biology and taxonomic classification.</title>
        <authorList>
            <person name="Goeker M."/>
        </authorList>
    </citation>
    <scope>NUCLEOTIDE SEQUENCE [LARGE SCALE GENOMIC DNA]</scope>
    <source>
        <strain evidence="1 2">DSM 17455</strain>
    </source>
</reference>